<dbReference type="EMBL" id="QNVH01000003">
    <property type="protein sequence ID" value="TDA40061.1"/>
    <property type="molecule type" value="Genomic_DNA"/>
</dbReference>
<dbReference type="Pfam" id="PF03136">
    <property type="entry name" value="Pup_ligase"/>
    <property type="match status" value="1"/>
</dbReference>
<gene>
    <name evidence="1" type="ORF">DSO08_00580</name>
</gene>
<dbReference type="GO" id="GO:0070490">
    <property type="term" value="P:protein pupylation"/>
    <property type="evidence" value="ECO:0007669"/>
    <property type="project" value="TreeGrafter"/>
</dbReference>
<dbReference type="Proteomes" id="UP000315399">
    <property type="component" value="Unassembled WGS sequence"/>
</dbReference>
<sequence>MTVYYVKIWQGIEVEYCVPYIKGRAYVNELLDALRNYRIPPNKEPPFLAKRDGQFSQFLINGGRAYGDMSVTPGVYDVLEITTPECPNPFLALAYEKATEVYARIASDEFERLGGFRVHCYKISATRSEHEYTTRGLHESYLVERKAFEYGVEELVPYLVARQIFTGVGGYYFGRFMISPRQMFVKSVYAEKVFGNWPLIGGIDEPHADAKFRRVQVTNGEGARSEWTTFIRQAITSYVIRGIERGLIKGAPRLKDPVEATKLIAISPEGDWTLELEDGREIKAFDLLSHYLDGIERLFSNEEIDDWDRYALKEFKFTLKKLEEGDFEALKDRVEWITRLEVIEKNFDKYFESEDLLEDSKVTANNQYSAVSDATFERIQEELKLITLLDDRDLSRAVLFPPPGSRGFARVKVARELQPWLDDLGWANVRVDGMVHPMLDLDGWDDAKISDFINRIKPKAK</sequence>
<organism evidence="1 2">
    <name type="scientific">Thermoproteota archaeon</name>
    <dbReference type="NCBI Taxonomy" id="2056631"/>
    <lineage>
        <taxon>Archaea</taxon>
        <taxon>Thermoproteota</taxon>
    </lineage>
</organism>
<evidence type="ECO:0000313" key="1">
    <source>
        <dbReference type="EMBL" id="TDA40061.1"/>
    </source>
</evidence>
<dbReference type="PANTHER" id="PTHR42307:SF2">
    <property type="entry name" value="PUP DEAMIDASE_DEPUPYLASE"/>
    <property type="match status" value="1"/>
</dbReference>
<name>A0A523BGK3_9CREN</name>
<accession>A0A523BGK3</accession>
<dbReference type="GO" id="GO:0005524">
    <property type="term" value="F:ATP binding"/>
    <property type="evidence" value="ECO:0007669"/>
    <property type="project" value="TreeGrafter"/>
</dbReference>
<comment type="caution">
    <text evidence="1">The sequence shown here is derived from an EMBL/GenBank/DDBJ whole genome shotgun (WGS) entry which is preliminary data.</text>
</comment>
<protein>
    <submittedName>
        <fullName evidence="1">Uncharacterized protein</fullName>
    </submittedName>
</protein>
<evidence type="ECO:0000313" key="2">
    <source>
        <dbReference type="Proteomes" id="UP000315399"/>
    </source>
</evidence>
<proteinExistence type="predicted"/>
<reference evidence="1 2" key="1">
    <citation type="journal article" date="2019" name="Nat. Microbiol.">
        <title>Expanding anaerobic alkane metabolism in the domain of Archaea.</title>
        <authorList>
            <person name="Wang Y."/>
            <person name="Wegener G."/>
            <person name="Hou J."/>
            <person name="Wang F."/>
            <person name="Xiao X."/>
        </authorList>
    </citation>
    <scope>NUCLEOTIDE SEQUENCE [LARGE SCALE GENOMIC DNA]</scope>
    <source>
        <strain evidence="1">WYZ-LMO10</strain>
    </source>
</reference>
<dbReference type="InterPro" id="IPR004347">
    <property type="entry name" value="Pup_ligase/deamidase"/>
</dbReference>
<dbReference type="PANTHER" id="PTHR42307">
    <property type="entry name" value="PUP DEAMIDASE/DEPUPYLASE"/>
    <property type="match status" value="1"/>
</dbReference>
<dbReference type="GO" id="GO:0019941">
    <property type="term" value="P:modification-dependent protein catabolic process"/>
    <property type="evidence" value="ECO:0007669"/>
    <property type="project" value="InterPro"/>
</dbReference>
<dbReference type="AlphaFoldDB" id="A0A523BGK3"/>
<dbReference type="GO" id="GO:0010498">
    <property type="term" value="P:proteasomal protein catabolic process"/>
    <property type="evidence" value="ECO:0007669"/>
    <property type="project" value="InterPro"/>
</dbReference>